<keyword evidence="2" id="KW-0175">Coiled coil</keyword>
<evidence type="ECO:0000256" key="1">
    <source>
        <dbReference type="ARBA" id="ARBA00043985"/>
    </source>
</evidence>
<dbReference type="EMBL" id="HBHW01026375">
    <property type="protein sequence ID" value="CAE0052451.1"/>
    <property type="molecule type" value="Transcribed_RNA"/>
</dbReference>
<accession>A0A7S3EG59</accession>
<proteinExistence type="inferred from homology"/>
<dbReference type="PANTHER" id="PTHR31088">
    <property type="entry name" value="MEMBRANE-ASSOCIATED PROTEIN VIPP1, CHLOROPLASTIC"/>
    <property type="match status" value="1"/>
</dbReference>
<sequence>MEVSTGFVGSFSVRSGVPKTSVCSSFMGRPVAVASNVGVGERGAVRRRASVQMNLFERFFRVVRANTNKAVSDMEDPEKILKQVVEEMERDLGKVRAGYSETKASLKRAEADKEKAAEAVQSWLKRAELALQDENEDLAREALTMKSQQESRLEKLTRDVAEFEKVTDNLYNSMITYQKKVG</sequence>
<feature type="coiled-coil region" evidence="2">
    <location>
        <begin position="99"/>
        <end position="166"/>
    </location>
</feature>
<gene>
    <name evidence="3" type="ORF">RMAR00112_LOCUS20478</name>
</gene>
<dbReference type="InterPro" id="IPR007157">
    <property type="entry name" value="PspA_VIPP1"/>
</dbReference>
<name>A0A7S3EG59_9RHOD</name>
<comment type="similarity">
    <text evidence="1">Belongs to the PspA/Vipp/IM30 family.</text>
</comment>
<dbReference type="AlphaFoldDB" id="A0A7S3EG59"/>
<reference evidence="3" key="1">
    <citation type="submission" date="2021-01" db="EMBL/GenBank/DDBJ databases">
        <authorList>
            <person name="Corre E."/>
            <person name="Pelletier E."/>
            <person name="Niang G."/>
            <person name="Scheremetjew M."/>
            <person name="Finn R."/>
            <person name="Kale V."/>
            <person name="Holt S."/>
            <person name="Cochrane G."/>
            <person name="Meng A."/>
            <person name="Brown T."/>
            <person name="Cohen L."/>
        </authorList>
    </citation>
    <scope>NUCLEOTIDE SEQUENCE</scope>
    <source>
        <strain evidence="3">CCMP 769</strain>
    </source>
</reference>
<dbReference type="Pfam" id="PF04012">
    <property type="entry name" value="PspA_IM30"/>
    <property type="match status" value="1"/>
</dbReference>
<evidence type="ECO:0000256" key="2">
    <source>
        <dbReference type="SAM" id="Coils"/>
    </source>
</evidence>
<protein>
    <submittedName>
        <fullName evidence="3">Uncharacterized protein</fullName>
    </submittedName>
</protein>
<evidence type="ECO:0000313" key="3">
    <source>
        <dbReference type="EMBL" id="CAE0052451.1"/>
    </source>
</evidence>
<organism evidence="3">
    <name type="scientific">Rhodosorus marinus</name>
    <dbReference type="NCBI Taxonomy" id="101924"/>
    <lineage>
        <taxon>Eukaryota</taxon>
        <taxon>Rhodophyta</taxon>
        <taxon>Stylonematophyceae</taxon>
        <taxon>Stylonematales</taxon>
        <taxon>Stylonemataceae</taxon>
        <taxon>Rhodosorus</taxon>
    </lineage>
</organism>
<dbReference type="PANTHER" id="PTHR31088:SF6">
    <property type="entry name" value="PHAGE SHOCK PROTEIN A"/>
    <property type="match status" value="1"/>
</dbReference>